<reference evidence="1 2" key="1">
    <citation type="submission" date="2020-08" db="EMBL/GenBank/DDBJ databases">
        <title>Genomic Encyclopedia of Type Strains, Phase IV (KMG-IV): sequencing the most valuable type-strain genomes for metagenomic binning, comparative biology and taxonomic classification.</title>
        <authorList>
            <person name="Goeker M."/>
        </authorList>
    </citation>
    <scope>NUCLEOTIDE SEQUENCE [LARGE SCALE GENOMIC DNA]</scope>
    <source>
        <strain evidence="1 2">DSM 22071</strain>
    </source>
</reference>
<protein>
    <recommendedName>
        <fullName evidence="3">DNA repair protein RecO</fullName>
    </recommendedName>
</protein>
<proteinExistence type="predicted"/>
<sequence length="229" mass="25644">MNCNGVVLRSRTLRLRSLSLAILSAEGLQHLVLPSAGQGAPVMGKRYAFELRPPLIKSFTAIDNYRPANFTRLGLDSLICEFLCRLSRDADLSELYPSVWSYFGSSEGSLRHHFLAFYIDFVRFTGTGEYTRQCPCCQGNVKSYIVNSSGVACQECGNTRDSVCFTLEESSLLHFGTTASPRVWQRVIISDDLFQSLQERVVAHLGFYVGHLRSIVTANQFTPISRRTI</sequence>
<dbReference type="RefSeq" id="WP_183730890.1">
    <property type="nucleotide sequence ID" value="NZ_JACHID010000005.1"/>
</dbReference>
<evidence type="ECO:0000313" key="2">
    <source>
        <dbReference type="Proteomes" id="UP000528322"/>
    </source>
</evidence>
<comment type="caution">
    <text evidence="1">The sequence shown here is derived from an EMBL/GenBank/DDBJ whole genome shotgun (WGS) entry which is preliminary data.</text>
</comment>
<gene>
    <name evidence="1" type="ORF">HNR37_001019</name>
</gene>
<dbReference type="EMBL" id="JACHID010000005">
    <property type="protein sequence ID" value="MBB5021706.1"/>
    <property type="molecule type" value="Genomic_DNA"/>
</dbReference>
<dbReference type="InterPro" id="IPR037278">
    <property type="entry name" value="ARFGAP/RecO"/>
</dbReference>
<evidence type="ECO:0000313" key="1">
    <source>
        <dbReference type="EMBL" id="MBB5021706.1"/>
    </source>
</evidence>
<dbReference type="Proteomes" id="UP000528322">
    <property type="component" value="Unassembled WGS sequence"/>
</dbReference>
<dbReference type="AlphaFoldDB" id="A0A7W8DGP5"/>
<evidence type="ECO:0008006" key="3">
    <source>
        <dbReference type="Google" id="ProtNLM"/>
    </source>
</evidence>
<accession>A0A7W8DGP5</accession>
<dbReference type="SUPFAM" id="SSF57863">
    <property type="entry name" value="ArfGap/RecO-like zinc finger"/>
    <property type="match status" value="1"/>
</dbReference>
<keyword evidence="2" id="KW-1185">Reference proteome</keyword>
<name>A0A7W8DGP5_9BACT</name>
<organism evidence="1 2">
    <name type="scientific">Desulfurispira natronophila</name>
    <dbReference type="NCBI Taxonomy" id="682562"/>
    <lineage>
        <taxon>Bacteria</taxon>
        <taxon>Pseudomonadati</taxon>
        <taxon>Chrysiogenota</taxon>
        <taxon>Chrysiogenia</taxon>
        <taxon>Chrysiogenales</taxon>
        <taxon>Chrysiogenaceae</taxon>
        <taxon>Desulfurispira</taxon>
    </lineage>
</organism>